<keyword evidence="2 4" id="KW-0547">Nucleotide-binding</keyword>
<dbReference type="Gene3D" id="2.30.110.10">
    <property type="entry name" value="Electron Transport, Fmn-binding Protein, Chain A"/>
    <property type="match status" value="1"/>
</dbReference>
<dbReference type="AlphaFoldDB" id="A0A809RH30"/>
<comment type="subunit">
    <text evidence="4">Monomer. Interacts with the flagellar basal bodies.</text>
</comment>
<evidence type="ECO:0000256" key="1">
    <source>
        <dbReference type="ARBA" id="ARBA00022636"/>
    </source>
</evidence>
<comment type="subcellular location">
    <subcellularLocation>
        <location evidence="4">Bacterial flagellum basal body</location>
    </subcellularLocation>
</comment>
<dbReference type="InterPro" id="IPR009926">
    <property type="entry name" value="T3SS_YcgR_PilZN"/>
</dbReference>
<dbReference type="Pfam" id="PF07317">
    <property type="entry name" value="PilZN"/>
    <property type="match status" value="1"/>
</dbReference>
<keyword evidence="8" id="KW-1185">Reference proteome</keyword>
<evidence type="ECO:0000259" key="5">
    <source>
        <dbReference type="Pfam" id="PF07238"/>
    </source>
</evidence>
<feature type="domain" description="Type III secretion system flagellar brake protein YcgR PilZN" evidence="6">
    <location>
        <begin position="16"/>
        <end position="122"/>
    </location>
</feature>
<reference evidence="8" key="1">
    <citation type="submission" date="2019-11" db="EMBL/GenBank/DDBJ databases">
        <title>Isolation and characterization of a novel species in the genus Sulfuriferula.</title>
        <authorList>
            <person name="Mochizuki J."/>
            <person name="Kojima H."/>
            <person name="Fukui M."/>
        </authorList>
    </citation>
    <scope>NUCLEOTIDE SEQUENCE [LARGE SCALE GENOMIC DNA]</scope>
    <source>
        <strain evidence="8">SGTM</strain>
    </source>
</reference>
<keyword evidence="7" id="KW-0282">Flagellum</keyword>
<dbReference type="EMBL" id="AP021881">
    <property type="protein sequence ID" value="BBP00865.1"/>
    <property type="molecule type" value="Genomic_DNA"/>
</dbReference>
<dbReference type="HAMAP" id="MF_01457">
    <property type="entry name" value="YcgR"/>
    <property type="match status" value="1"/>
</dbReference>
<keyword evidence="7" id="KW-0969">Cilium</keyword>
<evidence type="ECO:0000313" key="8">
    <source>
        <dbReference type="Proteomes" id="UP000463939"/>
    </source>
</evidence>
<evidence type="ECO:0000256" key="2">
    <source>
        <dbReference type="ARBA" id="ARBA00022741"/>
    </source>
</evidence>
<name>A0A809RH30_9PROT</name>
<dbReference type="InterPro" id="IPR012349">
    <property type="entry name" value="Split_barrel_FMN-bd"/>
</dbReference>
<dbReference type="InterPro" id="IPR009875">
    <property type="entry name" value="PilZ_domain"/>
</dbReference>
<proteinExistence type="inferred from homology"/>
<dbReference type="RefSeq" id="WP_162084715.1">
    <property type="nucleotide sequence ID" value="NZ_AP021881.1"/>
</dbReference>
<sequence length="249" mass="28109">MSTNQPEFGTENQQLYQVHSRREILSLLRGIQDTHQLLSIIINGGAEVIVTSILEVDEKNNKLFIDQAPSALLNQRVIESDDIEFSSSLDKIRITFFASQVNTCTQADRPAFCIDIPQVLIRLQRREYFRVNISSAQIVSCKLMLDTGIHIAQVVDISGGGIALLDEQHQLITDVGYEYPNCHLDFGEHGSIHVTLQIRNSQDLSLNSGKTNRRIGCEFQGLTPSMLTLVQRFIMHLERQRNARMTGMV</sequence>
<dbReference type="Gene3D" id="2.40.10.220">
    <property type="entry name" value="predicted glycosyltransferase like domains"/>
    <property type="match status" value="1"/>
</dbReference>
<dbReference type="SUPFAM" id="SSF141371">
    <property type="entry name" value="PilZ domain-like"/>
    <property type="match status" value="1"/>
</dbReference>
<accession>A0A809RH30</accession>
<dbReference type="GO" id="GO:0071945">
    <property type="term" value="P:regulation of bacterial-type flagellum-dependent cell motility by regulation of motor speed"/>
    <property type="evidence" value="ECO:0007669"/>
    <property type="project" value="UniProtKB-UniRule"/>
</dbReference>
<evidence type="ECO:0000313" key="7">
    <source>
        <dbReference type="EMBL" id="BBP00865.1"/>
    </source>
</evidence>
<dbReference type="Proteomes" id="UP000463939">
    <property type="component" value="Chromosome"/>
</dbReference>
<evidence type="ECO:0000256" key="3">
    <source>
        <dbReference type="ARBA" id="ARBA00023143"/>
    </source>
</evidence>
<evidence type="ECO:0000259" key="6">
    <source>
        <dbReference type="Pfam" id="PF07317"/>
    </source>
</evidence>
<protein>
    <recommendedName>
        <fullName evidence="4">Flagellar brake protein YcgR</fullName>
    </recommendedName>
    <alternativeName>
        <fullName evidence="4">Cyclic di-GMP binding protein YcgR</fullName>
    </alternativeName>
</protein>
<keyword evidence="1 4" id="KW-0973">c-di-GMP</keyword>
<dbReference type="KEGG" id="sniv:SFSGTM_15730"/>
<dbReference type="GO" id="GO:0071973">
    <property type="term" value="P:bacterial-type flagellum-dependent cell motility"/>
    <property type="evidence" value="ECO:0007669"/>
    <property type="project" value="UniProtKB-UniRule"/>
</dbReference>
<comment type="similarity">
    <text evidence="4">Belongs to the YcgR family.</text>
</comment>
<dbReference type="GO" id="GO:0035438">
    <property type="term" value="F:cyclic-di-GMP binding"/>
    <property type="evidence" value="ECO:0007669"/>
    <property type="project" value="UniProtKB-UniRule"/>
</dbReference>
<feature type="domain" description="PilZ" evidence="5">
    <location>
        <begin position="124"/>
        <end position="235"/>
    </location>
</feature>
<dbReference type="GO" id="GO:0009425">
    <property type="term" value="C:bacterial-type flagellum basal body"/>
    <property type="evidence" value="ECO:0007669"/>
    <property type="project" value="UniProtKB-SubCell"/>
</dbReference>
<organism evidence="7 8">
    <name type="scientific">Sulfuriferula nivalis</name>
    <dbReference type="NCBI Taxonomy" id="2675298"/>
    <lineage>
        <taxon>Bacteria</taxon>
        <taxon>Pseudomonadati</taxon>
        <taxon>Pseudomonadota</taxon>
        <taxon>Betaproteobacteria</taxon>
        <taxon>Nitrosomonadales</taxon>
        <taxon>Sulfuricellaceae</taxon>
        <taxon>Sulfuriferula</taxon>
    </lineage>
</organism>
<gene>
    <name evidence="4 7" type="primary">ycgR</name>
    <name evidence="7" type="ORF">SFSGTM_15730</name>
</gene>
<dbReference type="InterPro" id="IPR023787">
    <property type="entry name" value="T3SS_YcgR"/>
</dbReference>
<keyword evidence="3 4" id="KW-0975">Bacterial flagellum</keyword>
<keyword evidence="7" id="KW-0966">Cell projection</keyword>
<evidence type="ECO:0000256" key="4">
    <source>
        <dbReference type="HAMAP-Rule" id="MF_01457"/>
    </source>
</evidence>
<dbReference type="Pfam" id="PF07238">
    <property type="entry name" value="PilZ"/>
    <property type="match status" value="1"/>
</dbReference>
<comment type="function">
    <text evidence="4">Acts as a flagellar brake, regulating swimming and swarming in a bis-(3'-5') cyclic diguanylic acid (c-di-GMP)-dependent manner. Binds 1 c-di-GMP dimer per subunit. Increasing levels of c-di-GMP lead to decreased motility.</text>
</comment>